<sequence>MRNKQGVKCQGAIPRGPPRPLGPGEVGALNGGGPGGGGKPPGNPGDPGGNPGEPGGNPGEPGDPGGNMYDMTFHLLQFSL</sequence>
<feature type="region of interest" description="Disordered" evidence="1">
    <location>
        <begin position="1"/>
        <end position="71"/>
    </location>
</feature>
<feature type="compositionally biased region" description="Gly residues" evidence="1">
    <location>
        <begin position="29"/>
        <end position="65"/>
    </location>
</feature>
<proteinExistence type="predicted"/>
<dbReference type="EMBL" id="RHHR01000003">
    <property type="protein sequence ID" value="RNB76903.1"/>
    <property type="molecule type" value="Genomic_DNA"/>
</dbReference>
<accession>A0A3M8CMP0</accession>
<gene>
    <name evidence="2" type="ORF">EDM52_01545</name>
</gene>
<name>A0A3M8CMP0_9BACL</name>
<evidence type="ECO:0000313" key="2">
    <source>
        <dbReference type="EMBL" id="RNB76903.1"/>
    </source>
</evidence>
<reference evidence="2 3" key="1">
    <citation type="submission" date="2018-10" db="EMBL/GenBank/DDBJ databases">
        <title>Phylogenomics of Brevibacillus.</title>
        <authorList>
            <person name="Dunlap C."/>
        </authorList>
    </citation>
    <scope>NUCLEOTIDE SEQUENCE [LARGE SCALE GENOMIC DNA]</scope>
    <source>
        <strain evidence="2 3">JCM 12215</strain>
    </source>
</reference>
<dbReference type="AlphaFoldDB" id="A0A3M8CMP0"/>
<evidence type="ECO:0000256" key="1">
    <source>
        <dbReference type="SAM" id="MobiDB-lite"/>
    </source>
</evidence>
<comment type="caution">
    <text evidence="2">The sequence shown here is derived from an EMBL/GenBank/DDBJ whole genome shotgun (WGS) entry which is preliminary data.</text>
</comment>
<evidence type="ECO:0000313" key="3">
    <source>
        <dbReference type="Proteomes" id="UP000282028"/>
    </source>
</evidence>
<keyword evidence="3" id="KW-1185">Reference proteome</keyword>
<organism evidence="2 3">
    <name type="scientific">Brevibacillus invocatus</name>
    <dbReference type="NCBI Taxonomy" id="173959"/>
    <lineage>
        <taxon>Bacteria</taxon>
        <taxon>Bacillati</taxon>
        <taxon>Bacillota</taxon>
        <taxon>Bacilli</taxon>
        <taxon>Bacillales</taxon>
        <taxon>Paenibacillaceae</taxon>
        <taxon>Brevibacillus</taxon>
    </lineage>
</organism>
<protein>
    <submittedName>
        <fullName evidence="2">Uncharacterized protein</fullName>
    </submittedName>
</protein>
<dbReference type="Proteomes" id="UP000282028">
    <property type="component" value="Unassembled WGS sequence"/>
</dbReference>